<name>A0A165N1C6_9AGAM</name>
<reference evidence="2 3" key="1">
    <citation type="journal article" date="2016" name="Mol. Biol. Evol.">
        <title>Comparative Genomics of Early-Diverging Mushroom-Forming Fungi Provides Insights into the Origins of Lignocellulose Decay Capabilities.</title>
        <authorList>
            <person name="Nagy L.G."/>
            <person name="Riley R."/>
            <person name="Tritt A."/>
            <person name="Adam C."/>
            <person name="Daum C."/>
            <person name="Floudas D."/>
            <person name="Sun H."/>
            <person name="Yadav J.S."/>
            <person name="Pangilinan J."/>
            <person name="Larsson K.H."/>
            <person name="Matsuura K."/>
            <person name="Barry K."/>
            <person name="Labutti K."/>
            <person name="Kuo R."/>
            <person name="Ohm R.A."/>
            <person name="Bhattacharya S.S."/>
            <person name="Shirouzu T."/>
            <person name="Yoshinaga Y."/>
            <person name="Martin F.M."/>
            <person name="Grigoriev I.V."/>
            <person name="Hibbett D.S."/>
        </authorList>
    </citation>
    <scope>NUCLEOTIDE SEQUENCE [LARGE SCALE GENOMIC DNA]</scope>
    <source>
        <strain evidence="2 3">HHB14362 ss-1</strain>
    </source>
</reference>
<accession>A0A165N1C6</accession>
<dbReference type="InParanoid" id="A0A165N1C6"/>
<keyword evidence="1" id="KW-0812">Transmembrane</keyword>
<evidence type="ECO:0000313" key="2">
    <source>
        <dbReference type="EMBL" id="KZT19048.1"/>
    </source>
</evidence>
<feature type="non-terminal residue" evidence="2">
    <location>
        <position position="1"/>
    </location>
</feature>
<protein>
    <submittedName>
        <fullName evidence="2">Uncharacterized protein</fullName>
    </submittedName>
</protein>
<keyword evidence="1" id="KW-0472">Membrane</keyword>
<keyword evidence="1" id="KW-1133">Transmembrane helix</keyword>
<sequence length="50" mass="6088">LLCAPRPALRRPQKRRRRRDWLVRTHIFGLHGVWMWDIQQLDADEIPVQS</sequence>
<dbReference type="AlphaFoldDB" id="A0A165N1C6"/>
<dbReference type="EMBL" id="KV425651">
    <property type="protein sequence ID" value="KZT19048.1"/>
    <property type="molecule type" value="Genomic_DNA"/>
</dbReference>
<feature type="transmembrane region" description="Helical" evidence="1">
    <location>
        <begin position="21"/>
        <end position="38"/>
    </location>
</feature>
<dbReference type="Proteomes" id="UP000076761">
    <property type="component" value="Unassembled WGS sequence"/>
</dbReference>
<evidence type="ECO:0000256" key="1">
    <source>
        <dbReference type="SAM" id="Phobius"/>
    </source>
</evidence>
<proteinExistence type="predicted"/>
<organism evidence="2 3">
    <name type="scientific">Neolentinus lepideus HHB14362 ss-1</name>
    <dbReference type="NCBI Taxonomy" id="1314782"/>
    <lineage>
        <taxon>Eukaryota</taxon>
        <taxon>Fungi</taxon>
        <taxon>Dikarya</taxon>
        <taxon>Basidiomycota</taxon>
        <taxon>Agaricomycotina</taxon>
        <taxon>Agaricomycetes</taxon>
        <taxon>Gloeophyllales</taxon>
        <taxon>Gloeophyllaceae</taxon>
        <taxon>Neolentinus</taxon>
    </lineage>
</organism>
<evidence type="ECO:0000313" key="3">
    <source>
        <dbReference type="Proteomes" id="UP000076761"/>
    </source>
</evidence>
<gene>
    <name evidence="2" type="ORF">NEOLEDRAFT_1142551</name>
</gene>
<keyword evidence="3" id="KW-1185">Reference proteome</keyword>